<evidence type="ECO:0000256" key="8">
    <source>
        <dbReference type="ARBA" id="ARBA00023004"/>
    </source>
</evidence>
<dbReference type="Pfam" id="PF07992">
    <property type="entry name" value="Pyr_redox_2"/>
    <property type="match status" value="1"/>
</dbReference>
<keyword evidence="9" id="KW-0411">Iron-sulfur</keyword>
<dbReference type="EMBL" id="CP063196">
    <property type="protein sequence ID" value="UOE20701.1"/>
    <property type="molecule type" value="Genomic_DNA"/>
</dbReference>
<evidence type="ECO:0000256" key="2">
    <source>
        <dbReference type="ARBA" id="ARBA00001966"/>
    </source>
</evidence>
<accession>A0A399G7U8</accession>
<dbReference type="InterPro" id="IPR023753">
    <property type="entry name" value="FAD/NAD-binding_dom"/>
</dbReference>
<dbReference type="InterPro" id="IPR036188">
    <property type="entry name" value="FAD/NAD-bd_sf"/>
</dbReference>
<dbReference type="InterPro" id="IPR013785">
    <property type="entry name" value="Aldolase_TIM"/>
</dbReference>
<dbReference type="Pfam" id="PF00724">
    <property type="entry name" value="Oxidored_FMN"/>
    <property type="match status" value="1"/>
</dbReference>
<name>A0A399G7U8_9ACTN</name>
<keyword evidence="4" id="KW-0285">Flavoprotein</keyword>
<proteinExistence type="inferred from homology"/>
<comment type="cofactor">
    <cofactor evidence="2">
        <name>[4Fe-4S] cluster</name>
        <dbReference type="ChEBI" id="CHEBI:49883"/>
    </cofactor>
</comment>
<dbReference type="SUPFAM" id="SSF51395">
    <property type="entry name" value="FMN-linked oxidoreductases"/>
    <property type="match status" value="1"/>
</dbReference>
<evidence type="ECO:0000256" key="6">
    <source>
        <dbReference type="ARBA" id="ARBA00022723"/>
    </source>
</evidence>
<evidence type="ECO:0000313" key="11">
    <source>
        <dbReference type="Proteomes" id="UP000265719"/>
    </source>
</evidence>
<dbReference type="Gene3D" id="3.40.50.720">
    <property type="entry name" value="NAD(P)-binding Rossmann-like Domain"/>
    <property type="match status" value="1"/>
</dbReference>
<gene>
    <name evidence="10" type="ORF">NI17_005725</name>
</gene>
<protein>
    <submittedName>
        <fullName evidence="10">FAD-dependent oxidoreductase</fullName>
    </submittedName>
</protein>
<dbReference type="Proteomes" id="UP000265719">
    <property type="component" value="Chromosome"/>
</dbReference>
<keyword evidence="7" id="KW-0560">Oxidoreductase</keyword>
<dbReference type="Gene3D" id="3.20.20.70">
    <property type="entry name" value="Aldolase class I"/>
    <property type="match status" value="1"/>
</dbReference>
<keyword evidence="8" id="KW-0408">Iron</keyword>
<evidence type="ECO:0000256" key="5">
    <source>
        <dbReference type="ARBA" id="ARBA00022643"/>
    </source>
</evidence>
<dbReference type="RefSeq" id="WP_068692406.1">
    <property type="nucleotide sequence ID" value="NZ_CP063196.1"/>
</dbReference>
<dbReference type="OrthoDB" id="3169239at2"/>
<evidence type="ECO:0000256" key="1">
    <source>
        <dbReference type="ARBA" id="ARBA00001917"/>
    </source>
</evidence>
<dbReference type="PRINTS" id="PR00411">
    <property type="entry name" value="PNDRDTASEI"/>
</dbReference>
<dbReference type="AlphaFoldDB" id="A0A399G7U8"/>
<comment type="cofactor">
    <cofactor evidence="1">
        <name>FMN</name>
        <dbReference type="ChEBI" id="CHEBI:58210"/>
    </cofactor>
</comment>
<dbReference type="GO" id="GO:0010181">
    <property type="term" value="F:FMN binding"/>
    <property type="evidence" value="ECO:0007669"/>
    <property type="project" value="InterPro"/>
</dbReference>
<evidence type="ECO:0000256" key="3">
    <source>
        <dbReference type="ARBA" id="ARBA00011048"/>
    </source>
</evidence>
<dbReference type="PRINTS" id="PR00368">
    <property type="entry name" value="FADPNR"/>
</dbReference>
<keyword evidence="5" id="KW-0288">FMN</keyword>
<dbReference type="GO" id="GO:0046872">
    <property type="term" value="F:metal ion binding"/>
    <property type="evidence" value="ECO:0007669"/>
    <property type="project" value="UniProtKB-KW"/>
</dbReference>
<dbReference type="PANTHER" id="PTHR42917">
    <property type="entry name" value="2,4-DIENOYL-COA REDUCTASE"/>
    <property type="match status" value="1"/>
</dbReference>
<dbReference type="InterPro" id="IPR001155">
    <property type="entry name" value="OxRdtase_FMN_N"/>
</dbReference>
<evidence type="ECO:0000313" key="10">
    <source>
        <dbReference type="EMBL" id="UOE20701.1"/>
    </source>
</evidence>
<keyword evidence="6" id="KW-0479">Metal-binding</keyword>
<dbReference type="Gene3D" id="3.50.50.60">
    <property type="entry name" value="FAD/NAD(P)-binding domain"/>
    <property type="match status" value="1"/>
</dbReference>
<evidence type="ECO:0000256" key="4">
    <source>
        <dbReference type="ARBA" id="ARBA00022630"/>
    </source>
</evidence>
<evidence type="ECO:0000256" key="9">
    <source>
        <dbReference type="ARBA" id="ARBA00023014"/>
    </source>
</evidence>
<evidence type="ECO:0000256" key="7">
    <source>
        <dbReference type="ARBA" id="ARBA00023002"/>
    </source>
</evidence>
<comment type="similarity">
    <text evidence="3">In the N-terminal section; belongs to the NADH:flavin oxidoreductase/NADH oxidase family.</text>
</comment>
<dbReference type="PANTHER" id="PTHR42917:SF2">
    <property type="entry name" value="2,4-DIENOYL-COA REDUCTASE [(2E)-ENOYL-COA-PRODUCING]"/>
    <property type="match status" value="1"/>
</dbReference>
<dbReference type="InterPro" id="IPR051793">
    <property type="entry name" value="NADH:flavin_oxidoreductase"/>
</dbReference>
<sequence>MEKSDTTQFPHLFTPVRVGRMDLPNRIMATPHATPIGNLWSADEAEADRNIAYWAARARAGLGWVGGISAALENHLVPGFEPTGVGATVHGVFRLPHFHDRVRKLSDTLHEAGARVTAQIIMQGGMPHGPSPAVTAYVANQVSHGLDRGEIAWFVDEYAESARRGQQAGLDGVELHANHDDLLEWFLSPASNHRDDAYGGDLAGRMRFITEIIDAVRAEVGPDFTLGVRMNLYQTLDGGYDAAGGVEIARALEATGKVDYLSLAVGDNWGAPSYIQPHHYPQAHWAELAAQVRRAVSLPVVYTGRVTGPRAAEEVVARGHADLVGMARAIITDPEIVAKAKEGRVHEIRPCIGCNECIHRRLVDKLPFACAVNPHASREVDGPPPPARTPRRVLVVGGGPAGMELAGLLAERGHPVTLWEREAELGGQMRVAARATENAAYRDFVIWQEDRLRRAGVRVEFGRNATARDVMEFGADVVAVATGAQPRTLPIPGADAPFVVDGRDVMTGTARVGGRVAVIAAEDHMQPLTIAGFLADRGHRVHLVYQTPGPAPLVGKYTIGAPLARLTAAGAEFTFMSRVVRIERGRLETRNVYSDVPGEVTGVDSVVMAAGGLPDDGLYHELKRAGHPDVHLLGDAYAPRRITFATQQAHALAALV</sequence>
<dbReference type="SUPFAM" id="SSF51905">
    <property type="entry name" value="FAD/NAD(P)-binding domain"/>
    <property type="match status" value="1"/>
</dbReference>
<reference evidence="10" key="1">
    <citation type="submission" date="2020-10" db="EMBL/GenBank/DDBJ databases">
        <title>De novo genome project of the cellulose decomposer Thermobifida halotolerans type strain.</title>
        <authorList>
            <person name="Nagy I."/>
            <person name="Horvath B."/>
            <person name="Kukolya J."/>
            <person name="Nagy I."/>
            <person name="Orsini M."/>
        </authorList>
    </citation>
    <scope>NUCLEOTIDE SEQUENCE</scope>
    <source>
        <strain evidence="10">DSM 44931</strain>
    </source>
</reference>
<dbReference type="KEGG" id="thao:NI17_005725"/>
<dbReference type="GO" id="GO:0051536">
    <property type="term" value="F:iron-sulfur cluster binding"/>
    <property type="evidence" value="ECO:0007669"/>
    <property type="project" value="UniProtKB-KW"/>
</dbReference>
<organism evidence="10 11">
    <name type="scientific">Thermobifida halotolerans</name>
    <dbReference type="NCBI Taxonomy" id="483545"/>
    <lineage>
        <taxon>Bacteria</taxon>
        <taxon>Bacillati</taxon>
        <taxon>Actinomycetota</taxon>
        <taxon>Actinomycetes</taxon>
        <taxon>Streptosporangiales</taxon>
        <taxon>Nocardiopsidaceae</taxon>
        <taxon>Thermobifida</taxon>
    </lineage>
</organism>
<dbReference type="GO" id="GO:0016491">
    <property type="term" value="F:oxidoreductase activity"/>
    <property type="evidence" value="ECO:0007669"/>
    <property type="project" value="UniProtKB-KW"/>
</dbReference>
<keyword evidence="11" id="KW-1185">Reference proteome</keyword>